<sequence length="395" mass="43974">MDREDDHDGTLQLASSVQSLSLDPSSSPSFPAAAATATDDDPLSPATHFATPSDLCFELDSLQDLAARGQWRAVLDKVTRARSLSLLSARPPHHKLVYLAFSLLALFKLRRFRDADRELHSLDHDLDSPRYRYESYPDAYPGRSGSMLPFAVRYLHAELPLRLGSDRADTLDRLYGLLDLVRSRIREKEGDGVGAGARPDLWRRREAFLVASICRHHFAHQEFDVCLLLIRELLAMDPSDPVLLSSLAYVQMQIGDLEGCRATFARVEGLCGQRSGVEFENLVGRNRALGFVVAKDYQAAVREYEACIERDPADVVAINNKALCLMYSRDLSDSIKVLEGALERVPTAAVNEMVVVNLCSMYELAYVNHGDIKGSLSNWIARVAPDDFDSSCTRI</sequence>
<evidence type="ECO:0000313" key="3">
    <source>
        <dbReference type="EMBL" id="JAT45042.1"/>
    </source>
</evidence>
<dbReference type="PANTHER" id="PTHR21581:SF6">
    <property type="entry name" value="TRAFFICKING PROTEIN PARTICLE COMPLEX SUBUNIT 12"/>
    <property type="match status" value="1"/>
</dbReference>
<dbReference type="AlphaFoldDB" id="A0A1D1XJ70"/>
<reference evidence="2" key="1">
    <citation type="submission" date="2015-07" db="EMBL/GenBank/DDBJ databases">
        <title>Transcriptome Assembly of Anthurium amnicola.</title>
        <authorList>
            <person name="Suzuki J."/>
        </authorList>
    </citation>
    <scope>NUCLEOTIDE SEQUENCE</scope>
</reference>
<organism evidence="2">
    <name type="scientific">Anthurium amnicola</name>
    <dbReference type="NCBI Taxonomy" id="1678845"/>
    <lineage>
        <taxon>Eukaryota</taxon>
        <taxon>Viridiplantae</taxon>
        <taxon>Streptophyta</taxon>
        <taxon>Embryophyta</taxon>
        <taxon>Tracheophyta</taxon>
        <taxon>Spermatophyta</taxon>
        <taxon>Magnoliopsida</taxon>
        <taxon>Liliopsida</taxon>
        <taxon>Araceae</taxon>
        <taxon>Pothoideae</taxon>
        <taxon>Potheae</taxon>
        <taxon>Anthurium</taxon>
    </lineage>
</organism>
<protein>
    <submittedName>
        <fullName evidence="2">Trafficking protein particle complex subunit 12</fullName>
    </submittedName>
</protein>
<evidence type="ECO:0000256" key="1">
    <source>
        <dbReference type="SAM" id="MobiDB-lite"/>
    </source>
</evidence>
<evidence type="ECO:0000313" key="2">
    <source>
        <dbReference type="EMBL" id="JAT42429.1"/>
    </source>
</evidence>
<dbReference type="InterPro" id="IPR011990">
    <property type="entry name" value="TPR-like_helical_dom_sf"/>
</dbReference>
<dbReference type="EMBL" id="GDJX01022894">
    <property type="protein sequence ID" value="JAT45042.1"/>
    <property type="molecule type" value="Transcribed_RNA"/>
</dbReference>
<name>A0A1D1XJ70_9ARAE</name>
<dbReference type="PANTHER" id="PTHR21581">
    <property type="entry name" value="D-ALANYL-D-ALANINE CARBOXYPEPTIDASE"/>
    <property type="match status" value="1"/>
</dbReference>
<dbReference type="EMBL" id="GDJX01025507">
    <property type="protein sequence ID" value="JAT42429.1"/>
    <property type="molecule type" value="Transcribed_RNA"/>
</dbReference>
<accession>A0A1D1XJ70</accession>
<feature type="region of interest" description="Disordered" evidence="1">
    <location>
        <begin position="17"/>
        <end position="45"/>
    </location>
</feature>
<gene>
    <name evidence="2" type="primary">Trappc12_1</name>
    <name evidence="3" type="synonym">Trappc12_0</name>
    <name evidence="3" type="ORF">g.55357</name>
    <name evidence="2" type="ORF">g.55359</name>
</gene>
<dbReference type="SUPFAM" id="SSF48452">
    <property type="entry name" value="TPR-like"/>
    <property type="match status" value="1"/>
</dbReference>
<proteinExistence type="predicted"/>
<dbReference type="Gene3D" id="1.25.40.10">
    <property type="entry name" value="Tetratricopeptide repeat domain"/>
    <property type="match status" value="1"/>
</dbReference>